<evidence type="ECO:0000256" key="5">
    <source>
        <dbReference type="PIRSR" id="PIRSR604254-1"/>
    </source>
</evidence>
<keyword evidence="5" id="KW-0862">Zinc</keyword>
<feature type="transmembrane region" description="Helical" evidence="6">
    <location>
        <begin position="47"/>
        <end position="67"/>
    </location>
</feature>
<dbReference type="RefSeq" id="WP_245715267.1">
    <property type="nucleotide sequence ID" value="NZ_BKAE01000013.1"/>
</dbReference>
<dbReference type="Pfam" id="PF03006">
    <property type="entry name" value="HlyIII"/>
    <property type="match status" value="1"/>
</dbReference>
<feature type="transmembrane region" description="Helical" evidence="6">
    <location>
        <begin position="137"/>
        <end position="156"/>
    </location>
</feature>
<dbReference type="PANTHER" id="PTHR20855:SF3">
    <property type="entry name" value="LD03007P"/>
    <property type="match status" value="1"/>
</dbReference>
<protein>
    <submittedName>
        <fullName evidence="7">Hemolysin III</fullName>
    </submittedName>
</protein>
<dbReference type="InterPro" id="IPR004254">
    <property type="entry name" value="AdipoR/HlyIII-related"/>
</dbReference>
<evidence type="ECO:0000256" key="6">
    <source>
        <dbReference type="SAM" id="Phobius"/>
    </source>
</evidence>
<evidence type="ECO:0000256" key="2">
    <source>
        <dbReference type="ARBA" id="ARBA00022692"/>
    </source>
</evidence>
<keyword evidence="8" id="KW-1185">Reference proteome</keyword>
<sequence>MHRSRLTVPQMIPLDDARVSAHQPLHEHVAAQLRETVAEVKPRLRGWLHLGIVPLTPVGGVVLVVLSPTDLTRLGSAVFILSALLLFGVSAAYHRGTWAPGTWRVLRRLDHCNIFVLIAGSCTAYALLLLDGRDSAVMTVIVWSSALVGVAARFVWPDAPRWLSPPVYVACGWGVVLFLPELIAGAQRLNGHVGGAIVLLLAAGGVLYILGAVVYGFQRPDPWPRWFGFHEVFHSFTVLAFASHYAGISLATYSMR</sequence>
<keyword evidence="2 6" id="KW-0812">Transmembrane</keyword>
<evidence type="ECO:0000256" key="4">
    <source>
        <dbReference type="ARBA" id="ARBA00023136"/>
    </source>
</evidence>
<feature type="transmembrane region" description="Helical" evidence="6">
    <location>
        <begin position="232"/>
        <end position="253"/>
    </location>
</feature>
<accession>A0A1H0E0X9</accession>
<dbReference type="AlphaFoldDB" id="A0A1H0E0X9"/>
<dbReference type="GO" id="GO:0016020">
    <property type="term" value="C:membrane"/>
    <property type="evidence" value="ECO:0007669"/>
    <property type="project" value="UniProtKB-SubCell"/>
</dbReference>
<evidence type="ECO:0000256" key="3">
    <source>
        <dbReference type="ARBA" id="ARBA00022989"/>
    </source>
</evidence>
<evidence type="ECO:0000256" key="1">
    <source>
        <dbReference type="ARBA" id="ARBA00004141"/>
    </source>
</evidence>
<comment type="subcellular location">
    <subcellularLocation>
        <location evidence="1">Membrane</location>
        <topology evidence="1">Multi-pass membrane protein</topology>
    </subcellularLocation>
</comment>
<feature type="binding site" evidence="5">
    <location>
        <position position="234"/>
    </location>
    <ligand>
        <name>Zn(2+)</name>
        <dbReference type="ChEBI" id="CHEBI:29105"/>
    </ligand>
</feature>
<keyword evidence="5" id="KW-0479">Metal-binding</keyword>
<keyword evidence="4 6" id="KW-0472">Membrane</keyword>
<feature type="transmembrane region" description="Helical" evidence="6">
    <location>
        <begin position="162"/>
        <end position="184"/>
    </location>
</feature>
<feature type="binding site" evidence="5">
    <location>
        <position position="230"/>
    </location>
    <ligand>
        <name>Zn(2+)</name>
        <dbReference type="ChEBI" id="CHEBI:29105"/>
    </ligand>
</feature>
<evidence type="ECO:0000313" key="8">
    <source>
        <dbReference type="Proteomes" id="UP000199004"/>
    </source>
</evidence>
<dbReference type="GO" id="GO:0046872">
    <property type="term" value="F:metal ion binding"/>
    <property type="evidence" value="ECO:0007669"/>
    <property type="project" value="UniProtKB-KW"/>
</dbReference>
<dbReference type="Proteomes" id="UP000199004">
    <property type="component" value="Unassembled WGS sequence"/>
</dbReference>
<dbReference type="PANTHER" id="PTHR20855">
    <property type="entry name" value="ADIPOR/PROGESTIN RECEPTOR-RELATED"/>
    <property type="match status" value="1"/>
</dbReference>
<keyword evidence="3 6" id="KW-1133">Transmembrane helix</keyword>
<feature type="binding site" evidence="5">
    <location>
        <position position="94"/>
    </location>
    <ligand>
        <name>Zn(2+)</name>
        <dbReference type="ChEBI" id="CHEBI:29105"/>
    </ligand>
</feature>
<organism evidence="7 8">
    <name type="scientific">Nocardioides szechwanensis</name>
    <dbReference type="NCBI Taxonomy" id="1005944"/>
    <lineage>
        <taxon>Bacteria</taxon>
        <taxon>Bacillati</taxon>
        <taxon>Actinomycetota</taxon>
        <taxon>Actinomycetes</taxon>
        <taxon>Propionibacteriales</taxon>
        <taxon>Nocardioidaceae</taxon>
        <taxon>Nocardioides</taxon>
    </lineage>
</organism>
<evidence type="ECO:0000313" key="7">
    <source>
        <dbReference type="EMBL" id="SDN76019.1"/>
    </source>
</evidence>
<feature type="transmembrane region" description="Helical" evidence="6">
    <location>
        <begin position="74"/>
        <end position="93"/>
    </location>
</feature>
<dbReference type="STRING" id="1005944.SAMN05192576_2726"/>
<feature type="transmembrane region" description="Helical" evidence="6">
    <location>
        <begin position="113"/>
        <end position="130"/>
    </location>
</feature>
<dbReference type="EMBL" id="FNIC01000004">
    <property type="protein sequence ID" value="SDN76019.1"/>
    <property type="molecule type" value="Genomic_DNA"/>
</dbReference>
<gene>
    <name evidence="7" type="ORF">SAMN05192576_2726</name>
</gene>
<proteinExistence type="predicted"/>
<reference evidence="7 8" key="1">
    <citation type="submission" date="2016-10" db="EMBL/GenBank/DDBJ databases">
        <authorList>
            <person name="de Groot N.N."/>
        </authorList>
    </citation>
    <scope>NUCLEOTIDE SEQUENCE [LARGE SCALE GENOMIC DNA]</scope>
    <source>
        <strain evidence="7 8">CGMCC 1.11147</strain>
    </source>
</reference>
<name>A0A1H0E0X9_9ACTN</name>
<feature type="transmembrane region" description="Helical" evidence="6">
    <location>
        <begin position="196"/>
        <end position="217"/>
    </location>
</feature>